<sequence length="1896" mass="212445">MLGPEAGLLWALVDVAWIAVLFLVLTVLWVKFVFGAVVGRSRMSGSKSFLHDLDSSIQRTLSTLYPPYHATAPVLLGQVCQIVENRFRGDGMTFLSDWLIPAKPVLQCVREEARLLHAGKLLRHEGWPLCLNDKIVVHLLEPQDEALHPGEFLFYIVQPSRRTARLAIKFCIRERETEKLLIAEETYENLFSLEWLRSVNAVLTGRKLRKCVVTGRSGVRRMDWRRVAEPRVTTIDEDIDTLAERASNTSLVSKTSSSSNGSSGSKVSSGNVASIGKVESDVSLNSVGSMENASCNDNSNTGATTENAAPGMSSERVVEREWSDTGNAGSTGNVFCQTDSAGSVSNAETTVLDEAGLCEETNRGLPVTEEKDMDFENGMREEERGVERKECDEQNATVNGEVMDDSTMERDGFRHQNLIGEAAATEDAKSTGSRERRQHGGKKRNAGTEQRSRSEPFPKSAESNLTSDMLRRDSTGSNDDIFVGSSGLADFRAMKQRMQQKRDEMFTHFQRFKQEMSEGSTLLEDEILGYDEDDYILRQRGSRPRALSEGVGMYWPTGVYSPTRRRSVDSSNSDSDIEDFTRRMLVQETRTSESEDVKERTRFSFSQDVQHRNLEGTNGFVPGGGTGRLPPPPNGMELPPPPVSPQWGQGSRLDRPVQTLEVNFDLLHSGAVYLPGCMSKCGRTVLVVQAANAVLEHTEYSAAELARLLMYFHGIPRYDTRQKGMIVVVDCRESVPHTLDMVGGAICVLQENIPCAVYQVLVLLPENSPLVDTCYTSFSSGEVEVEVETITDMSELQQLFVEDEVPEEFGGTYQYSHEDWIRFRMKLEPFLLGSRSTGKFLTAVWEDLLSGDMATAGGDGQQEEEEEEAVAEEECDDVRLREVLEDPRVKALQMEGEGVLEKLRTEHSALAPSQDYRDSLDYVTYLYNYCSDMVSKLTASPEQRRVQMEQGRKLKAFEDRCIQVLSWVQNEGEVRLERLSEPGDSLDAIKNTTKEFERFYYQAMQQCAKGNDLLEEASSLAGTGEFNTTGIRERAKSLQEQLLGFSRKLEQKRDVLEKTTKLYYFFDKAYEWALEGMKFVALMNMEECHSLRGCDTLMHDLDTYLRDHPPIPQEKFDRMAALANKLDNQKCMEQCKFARTKCRETEQLVERKQAALRKAKQNLEGSKTDKPRRRTVASGEETRLVVPRTVDTQPKEAPIEEESITKCVVKKPEAIDGIKRIVAKMNSAGSTDSRDTSSSERTDEGFVEGESLDASVISGSCPVSPISNVASPDSQSVKSEPTPSATTSTPVGGARPKEHPVKRLMKRHSTAFELSRFKIPGLDYSRKGRSPTTPITKDDLAVSRSRDTLLQGEDSQETLASFNSGEESLLLPQTNTHLKKSSSVPRLEGDGDQVVPVVKKTSKLDLIMDEFLQTERDYVASLQYIIEHYIPEMDRDDIPQELRGKRGVIFGNLEKIYDFHSIYFLAELESIKENPLKLARCLMKHEKEFYLYALYSKNKPKSDKLMAEHGSAFFRKKQRETGDKMDLASYLLKPVQRMGKYALLLKELLAECPQVQAEEQELADLRLAEDLVKFQLRHGNNLLAMDSLRDCDININEQGKLLRQEEFLVWQGRKKFFRHVFLFEDLILFSKTKRTSGGHDVYLYKNSFKSTEVGLTETIGDSGFKFEIWFRRRKPGETYILQASNQSVKDAWVDEITKLLWKQACRSKELKQIELASMGIGSKPHLDIKPSGNQISARSIDYVMRNRGARTRNSIAVPSFEHSPSLKRPHSLISTSSSSSSSTQTSSILGGLALANFDIPSSLREADEEELNIRTSLRPESTGSSSTDGSMSVYNSDGRTPSRSSVETSSDSVPSTNALSPSSLLTPPAPTDAPFVTSPPSPRTQKKTGSHFVTAV</sequence>
<feature type="compositionally biased region" description="Low complexity" evidence="3">
    <location>
        <begin position="1279"/>
        <end position="1290"/>
    </location>
</feature>
<dbReference type="InterPro" id="IPR000219">
    <property type="entry name" value="DH_dom"/>
</dbReference>
<dbReference type="GO" id="GO:0005085">
    <property type="term" value="F:guanyl-nucleotide exchange factor activity"/>
    <property type="evidence" value="ECO:0007669"/>
    <property type="project" value="UniProtKB-KW"/>
</dbReference>
<feature type="region of interest" description="Disordered" evidence="3">
    <location>
        <begin position="1226"/>
        <end position="1298"/>
    </location>
</feature>
<dbReference type="EMBL" id="OV696692">
    <property type="protein sequence ID" value="CAH1270712.1"/>
    <property type="molecule type" value="Genomic_DNA"/>
</dbReference>
<dbReference type="OrthoDB" id="1594986at2759"/>
<organism evidence="7 8">
    <name type="scientific">Branchiostoma lanceolatum</name>
    <name type="common">Common lancelet</name>
    <name type="synonym">Amphioxus lanceolatum</name>
    <dbReference type="NCBI Taxonomy" id="7740"/>
    <lineage>
        <taxon>Eukaryota</taxon>
        <taxon>Metazoa</taxon>
        <taxon>Chordata</taxon>
        <taxon>Cephalochordata</taxon>
        <taxon>Leptocardii</taxon>
        <taxon>Amphioxiformes</taxon>
        <taxon>Branchiostomatidae</taxon>
        <taxon>Branchiostoma</taxon>
    </lineage>
</organism>
<dbReference type="InterPro" id="IPR001849">
    <property type="entry name" value="PH_domain"/>
</dbReference>
<feature type="compositionally biased region" description="Basic residues" evidence="3">
    <location>
        <begin position="436"/>
        <end position="445"/>
    </location>
</feature>
<keyword evidence="8" id="KW-1185">Reference proteome</keyword>
<keyword evidence="1" id="KW-0597">Phosphoprotein</keyword>
<dbReference type="PANTHER" id="PTHR45845:SF3">
    <property type="entry name" value="PURATROPHIN-1-LIKE, ISOFORM A"/>
    <property type="match status" value="1"/>
</dbReference>
<dbReference type="SUPFAM" id="SSF50729">
    <property type="entry name" value="PH domain-like"/>
    <property type="match status" value="1"/>
</dbReference>
<dbReference type="InterPro" id="IPR011993">
    <property type="entry name" value="PH-like_dom_sf"/>
</dbReference>
<dbReference type="Gene3D" id="2.30.29.30">
    <property type="entry name" value="Pleckstrin-homology domain (PH domain)/Phosphotyrosine-binding domain (PTB)"/>
    <property type="match status" value="1"/>
</dbReference>
<dbReference type="GO" id="GO:0004820">
    <property type="term" value="F:glycine-tRNA ligase activity"/>
    <property type="evidence" value="ECO:0007669"/>
    <property type="project" value="InterPro"/>
</dbReference>
<dbReference type="PROSITE" id="PS50003">
    <property type="entry name" value="PH_DOMAIN"/>
    <property type="match status" value="1"/>
</dbReference>
<evidence type="ECO:0000313" key="7">
    <source>
        <dbReference type="EMBL" id="CAH1270712.1"/>
    </source>
</evidence>
<dbReference type="SUPFAM" id="SSF48065">
    <property type="entry name" value="DBL homology domain (DH-domain)"/>
    <property type="match status" value="1"/>
</dbReference>
<dbReference type="InterPro" id="IPR006194">
    <property type="entry name" value="Gly-tRNA-synth_heterodimer"/>
</dbReference>
<accession>A0A8K0EYH0</accession>
<feature type="region of interest" description="Disordered" evidence="3">
    <location>
        <begin position="379"/>
        <end position="408"/>
    </location>
</feature>
<feature type="compositionally biased region" description="Basic and acidic residues" evidence="3">
    <location>
        <begin position="426"/>
        <end position="435"/>
    </location>
</feature>
<feature type="compositionally biased region" description="Low complexity" evidence="3">
    <location>
        <begin position="1839"/>
        <end position="1866"/>
    </location>
</feature>
<feature type="compositionally biased region" description="Basic and acidic residues" evidence="3">
    <location>
        <begin position="379"/>
        <end position="392"/>
    </location>
</feature>
<feature type="domain" description="PH" evidence="5">
    <location>
        <begin position="1594"/>
        <end position="1701"/>
    </location>
</feature>
<dbReference type="FunFam" id="2.30.29.30:FF:000078">
    <property type="entry name" value="Guanine nucleotide exchange factor DBS"/>
    <property type="match status" value="1"/>
</dbReference>
<dbReference type="Gene3D" id="3.40.525.10">
    <property type="entry name" value="CRAL-TRIO lipid binding domain"/>
    <property type="match status" value="1"/>
</dbReference>
<feature type="compositionally biased region" description="Low complexity" evidence="3">
    <location>
        <begin position="1774"/>
        <end position="1785"/>
    </location>
</feature>
<dbReference type="GO" id="GO:0005524">
    <property type="term" value="F:ATP binding"/>
    <property type="evidence" value="ECO:0007669"/>
    <property type="project" value="InterPro"/>
</dbReference>
<name>A0A8K0EYH0_BRALA</name>
<evidence type="ECO:0000259" key="5">
    <source>
        <dbReference type="PROSITE" id="PS50003"/>
    </source>
</evidence>
<feature type="region of interest" description="Disordered" evidence="3">
    <location>
        <begin position="421"/>
        <end position="484"/>
    </location>
</feature>
<proteinExistence type="predicted"/>
<dbReference type="SMART" id="SM00233">
    <property type="entry name" value="PH"/>
    <property type="match status" value="1"/>
</dbReference>
<dbReference type="InterPro" id="IPR055251">
    <property type="entry name" value="SOS1_NGEF_PH"/>
</dbReference>
<keyword evidence="4" id="KW-0812">Transmembrane</keyword>
<dbReference type="SMART" id="SM00325">
    <property type="entry name" value="RhoGEF"/>
    <property type="match status" value="1"/>
</dbReference>
<feature type="region of interest" description="Disordered" evidence="3">
    <location>
        <begin position="1157"/>
        <end position="1198"/>
    </location>
</feature>
<dbReference type="SUPFAM" id="SSF46966">
    <property type="entry name" value="Spectrin repeat"/>
    <property type="match status" value="1"/>
</dbReference>
<evidence type="ECO:0000256" key="1">
    <source>
        <dbReference type="ARBA" id="ARBA00022553"/>
    </source>
</evidence>
<dbReference type="PANTHER" id="PTHR45845">
    <property type="entry name" value="RHO GUANINE NUCLEOTIDE EXCHANGE FACTOR-RELATED"/>
    <property type="match status" value="1"/>
</dbReference>
<reference evidence="7" key="1">
    <citation type="submission" date="2022-01" db="EMBL/GenBank/DDBJ databases">
        <authorList>
            <person name="Braso-Vives M."/>
        </authorList>
    </citation>
    <scope>NUCLEOTIDE SEQUENCE</scope>
</reference>
<dbReference type="GO" id="GO:0005737">
    <property type="term" value="C:cytoplasm"/>
    <property type="evidence" value="ECO:0007669"/>
    <property type="project" value="InterPro"/>
</dbReference>
<dbReference type="Proteomes" id="UP000838412">
    <property type="component" value="Chromosome 7"/>
</dbReference>
<dbReference type="InterPro" id="IPR052231">
    <property type="entry name" value="Rho_GEF_signaling-related"/>
</dbReference>
<keyword evidence="2" id="KW-0344">Guanine-nucleotide releasing factor</keyword>
<dbReference type="Pfam" id="PF22697">
    <property type="entry name" value="SOS1_NGEF_PH"/>
    <property type="match status" value="1"/>
</dbReference>
<feature type="region of interest" description="Disordered" evidence="3">
    <location>
        <begin position="1808"/>
        <end position="1896"/>
    </location>
</feature>
<protein>
    <submittedName>
        <fullName evidence="7">PLEKHG4B protein</fullName>
    </submittedName>
</protein>
<dbReference type="PROSITE" id="PS50010">
    <property type="entry name" value="DH_2"/>
    <property type="match status" value="1"/>
</dbReference>
<feature type="compositionally biased region" description="Low complexity" evidence="3">
    <location>
        <begin position="1821"/>
        <end position="1832"/>
    </location>
</feature>
<feature type="region of interest" description="Disordered" evidence="3">
    <location>
        <begin position="1754"/>
        <end position="1785"/>
    </location>
</feature>
<dbReference type="InterPro" id="IPR035899">
    <property type="entry name" value="DBL_dom_sf"/>
</dbReference>
<keyword evidence="4" id="KW-1133">Transmembrane helix</keyword>
<evidence type="ECO:0000256" key="4">
    <source>
        <dbReference type="SAM" id="Phobius"/>
    </source>
</evidence>
<dbReference type="CDD" id="cd00160">
    <property type="entry name" value="RhoGEF"/>
    <property type="match status" value="1"/>
</dbReference>
<feature type="compositionally biased region" description="Pro residues" evidence="3">
    <location>
        <begin position="1867"/>
        <end position="1882"/>
    </location>
</feature>
<dbReference type="InterPro" id="IPR036865">
    <property type="entry name" value="CRAL-TRIO_dom_sf"/>
</dbReference>
<dbReference type="GO" id="GO:0006426">
    <property type="term" value="P:glycyl-tRNA aminoacylation"/>
    <property type="evidence" value="ECO:0007669"/>
    <property type="project" value="InterPro"/>
</dbReference>
<feature type="compositionally biased region" description="Basic and acidic residues" evidence="3">
    <location>
        <begin position="1232"/>
        <end position="1244"/>
    </location>
</feature>
<feature type="region of interest" description="Disordered" evidence="3">
    <location>
        <begin position="248"/>
        <end position="272"/>
    </location>
</feature>
<keyword evidence="4" id="KW-0472">Membrane</keyword>
<dbReference type="SUPFAM" id="SSF52087">
    <property type="entry name" value="CRAL/TRIO domain"/>
    <property type="match status" value="1"/>
</dbReference>
<feature type="transmembrane region" description="Helical" evidence="4">
    <location>
        <begin position="7"/>
        <end position="30"/>
    </location>
</feature>
<gene>
    <name evidence="7" type="primary">PLEKHG4B</name>
    <name evidence="7" type="ORF">BLAG_LOCUS22912</name>
</gene>
<feature type="region of interest" description="Disordered" evidence="3">
    <location>
        <begin position="288"/>
        <end position="313"/>
    </location>
</feature>
<feature type="domain" description="DH" evidence="6">
    <location>
        <begin position="1403"/>
        <end position="1582"/>
    </location>
</feature>
<dbReference type="Pfam" id="PF00621">
    <property type="entry name" value="RhoGEF"/>
    <property type="match status" value="1"/>
</dbReference>
<evidence type="ECO:0000256" key="2">
    <source>
        <dbReference type="ARBA" id="ARBA00022658"/>
    </source>
</evidence>
<dbReference type="CDD" id="cd13242">
    <property type="entry name" value="PH_puratrophin-1"/>
    <property type="match status" value="1"/>
</dbReference>
<evidence type="ECO:0000256" key="3">
    <source>
        <dbReference type="SAM" id="MobiDB-lite"/>
    </source>
</evidence>
<feature type="compositionally biased region" description="Polar residues" evidence="3">
    <location>
        <begin position="1265"/>
        <end position="1278"/>
    </location>
</feature>
<dbReference type="PROSITE" id="PS50861">
    <property type="entry name" value="AA_TRNA_LIGASE_II_GLYAB"/>
    <property type="match status" value="1"/>
</dbReference>
<evidence type="ECO:0000259" key="6">
    <source>
        <dbReference type="PROSITE" id="PS50010"/>
    </source>
</evidence>
<evidence type="ECO:0000313" key="8">
    <source>
        <dbReference type="Proteomes" id="UP000838412"/>
    </source>
</evidence>
<dbReference type="Gene3D" id="1.20.900.10">
    <property type="entry name" value="Dbl homology (DH) domain"/>
    <property type="match status" value="1"/>
</dbReference>
<dbReference type="Gene3D" id="1.20.58.60">
    <property type="match status" value="1"/>
</dbReference>
<feature type="compositionally biased region" description="Polar residues" evidence="3">
    <location>
        <begin position="288"/>
        <end position="307"/>
    </location>
</feature>